<feature type="chain" id="PRO_5040111721" evidence="2">
    <location>
        <begin position="19"/>
        <end position="63"/>
    </location>
</feature>
<feature type="region of interest" description="Disordered" evidence="1">
    <location>
        <begin position="27"/>
        <end position="63"/>
    </location>
</feature>
<dbReference type="EMBL" id="CAKOFQ010006690">
    <property type="protein sequence ID" value="CAH1960835.1"/>
    <property type="molecule type" value="Genomic_DNA"/>
</dbReference>
<comment type="caution">
    <text evidence="3">The sequence shown here is derived from an EMBL/GenBank/DDBJ whole genome shotgun (WGS) entry which is preliminary data.</text>
</comment>
<protein>
    <submittedName>
        <fullName evidence="3">Uncharacterized protein</fullName>
    </submittedName>
</protein>
<evidence type="ECO:0000313" key="4">
    <source>
        <dbReference type="Proteomes" id="UP001152888"/>
    </source>
</evidence>
<evidence type="ECO:0000313" key="3">
    <source>
        <dbReference type="EMBL" id="CAH1960835.1"/>
    </source>
</evidence>
<name>A0A9P0JT20_ACAOB</name>
<feature type="compositionally biased region" description="Acidic residues" evidence="1">
    <location>
        <begin position="38"/>
        <end position="54"/>
    </location>
</feature>
<sequence>MKFTYSLLLLCVIGLILSQNLVKAQDDATSDAEGTAGDAEEEAGSVDSGAEDEAGGVSSSAGK</sequence>
<reference evidence="3" key="1">
    <citation type="submission" date="2022-03" db="EMBL/GenBank/DDBJ databases">
        <authorList>
            <person name="Sayadi A."/>
        </authorList>
    </citation>
    <scope>NUCLEOTIDE SEQUENCE</scope>
</reference>
<accession>A0A9P0JT20</accession>
<gene>
    <name evidence="3" type="ORF">ACAOBT_LOCUS3813</name>
</gene>
<dbReference type="AlphaFoldDB" id="A0A9P0JT20"/>
<evidence type="ECO:0000256" key="2">
    <source>
        <dbReference type="SAM" id="SignalP"/>
    </source>
</evidence>
<keyword evidence="4" id="KW-1185">Reference proteome</keyword>
<dbReference type="Proteomes" id="UP001152888">
    <property type="component" value="Unassembled WGS sequence"/>
</dbReference>
<keyword evidence="2" id="KW-0732">Signal</keyword>
<feature type="signal peptide" evidence="2">
    <location>
        <begin position="1"/>
        <end position="18"/>
    </location>
</feature>
<proteinExistence type="predicted"/>
<organism evidence="3 4">
    <name type="scientific">Acanthoscelides obtectus</name>
    <name type="common">Bean weevil</name>
    <name type="synonym">Bruchus obtectus</name>
    <dbReference type="NCBI Taxonomy" id="200917"/>
    <lineage>
        <taxon>Eukaryota</taxon>
        <taxon>Metazoa</taxon>
        <taxon>Ecdysozoa</taxon>
        <taxon>Arthropoda</taxon>
        <taxon>Hexapoda</taxon>
        <taxon>Insecta</taxon>
        <taxon>Pterygota</taxon>
        <taxon>Neoptera</taxon>
        <taxon>Endopterygota</taxon>
        <taxon>Coleoptera</taxon>
        <taxon>Polyphaga</taxon>
        <taxon>Cucujiformia</taxon>
        <taxon>Chrysomeloidea</taxon>
        <taxon>Chrysomelidae</taxon>
        <taxon>Bruchinae</taxon>
        <taxon>Bruchini</taxon>
        <taxon>Acanthoscelides</taxon>
    </lineage>
</organism>
<evidence type="ECO:0000256" key="1">
    <source>
        <dbReference type="SAM" id="MobiDB-lite"/>
    </source>
</evidence>